<evidence type="ECO:0000256" key="4">
    <source>
        <dbReference type="ARBA" id="ARBA00022574"/>
    </source>
</evidence>
<evidence type="ECO:0000256" key="7">
    <source>
        <dbReference type="ARBA" id="ARBA00023242"/>
    </source>
</evidence>
<evidence type="ECO:0000313" key="10">
    <source>
        <dbReference type="Proteomes" id="UP001627154"/>
    </source>
</evidence>
<evidence type="ECO:0000256" key="1">
    <source>
        <dbReference type="ARBA" id="ARBA00004604"/>
    </source>
</evidence>
<evidence type="ECO:0000259" key="8">
    <source>
        <dbReference type="Pfam" id="PF23769"/>
    </source>
</evidence>
<keyword evidence="2" id="KW-0690">Ribosome biogenesis</keyword>
<dbReference type="GO" id="GO:0005730">
    <property type="term" value="C:nucleolus"/>
    <property type="evidence" value="ECO:0007669"/>
    <property type="project" value="UniProtKB-SubCell"/>
</dbReference>
<dbReference type="PANTHER" id="PTHR44215:SF1">
    <property type="entry name" value="WD REPEAT-CONTAINING PROTEIN 75"/>
    <property type="match status" value="1"/>
</dbReference>
<reference evidence="9 10" key="1">
    <citation type="journal article" date="2024" name="bioRxiv">
        <title>A reference genome for Trichogramma kaykai: A tiny desert-dwelling parasitoid wasp with competing sex-ratio distorters.</title>
        <authorList>
            <person name="Culotta J."/>
            <person name="Lindsey A.R."/>
        </authorList>
    </citation>
    <scope>NUCLEOTIDE SEQUENCE [LARGE SCALE GENOMIC DNA]</scope>
    <source>
        <strain evidence="9 10">KSX58</strain>
    </source>
</reference>
<dbReference type="Gene3D" id="2.130.10.10">
    <property type="entry name" value="YVTN repeat-like/Quinoprotein amine dehydrogenase"/>
    <property type="match status" value="3"/>
</dbReference>
<dbReference type="SUPFAM" id="SSF50978">
    <property type="entry name" value="WD40 repeat-like"/>
    <property type="match status" value="3"/>
</dbReference>
<sequence>MSKSHMINCVTEINKKSFEFTWVIKNYLVVLGYNDAIVSPQVNVGMDDQIKLELGIGKGSNEVTLYQYLTGVKDTKFFIQPQYCIITCGTSNSNRNQTKMNNKNNLILNKICGGSIIDIKPVFSNDGETIFTVEKNTHIKAYNTSTSELVKEFESAVHKIVGLVQDPSSPDWIVACLENGEIVHWDTLSGAITAKDELNILQDVKNNEKDMKIKTFNFVTSRDFNGKEVQYVLLTSSVDTYTGKTVQLALYDLLTGTKISKYIFRDISGDYYVSIVHNYGDNIIVFGYDTWICLSNSTLIFNKHKTTCPITCLCGHPEEATVAVGDSLGRVIVWKDLLNIPAKATYHWHSLPVTDIAFSSSGKEMFTGGGEAVLVKWILAKPQDRRYLPRLPAMIKHISIAPDNVLIAISTLDNGIMITDYDRKIKAVIQNFARDLSGYSLYSAGICEDSRSGSVVLNSRIGHIQFIRPVSKSLLYNLDITQENIISQERNMKITNTTVTKIAVSSNGNWLATIEEREGSFMEVRLKFWEFKKAQQTYELNTVIEDPHVKGVNSLKFRPKTEDYDSDSEFLVSTGKDKKFKVWYLADGATIECSKNYWRSCGSKNYCEEIPEDASYVTDGSVLGVAFGSSLTLWSSKTLAFKGVLEHMKFPQTLKRIEFGTKDCCHLAVVASNEHLAVWDLTSFRLKWVAHINLAVLAADPRSTYMAAFTTDNKLIVFNPKSAKPIYEMESVVNSEIFIMSACFVRNQEAENNTIDWQKESKLVFLTSEQELLNLESESESNVVLENLSVSKNLPLTSFSRLIAAERISAVEKPKAAINQDYGSYKTLCEELFNNSANSMPPMSNLCSQFLLQLLKLNSSQNNEE</sequence>
<dbReference type="InterPro" id="IPR057644">
    <property type="entry name" value="Beta-prop_WDR75_2nd"/>
</dbReference>
<keyword evidence="4" id="KW-0853">WD repeat</keyword>
<keyword evidence="5" id="KW-0677">Repeat</keyword>
<proteinExistence type="predicted"/>
<gene>
    <name evidence="9" type="ORF">TKK_001720</name>
</gene>
<dbReference type="InterPro" id="IPR001680">
    <property type="entry name" value="WD40_rpt"/>
</dbReference>
<evidence type="ECO:0000256" key="2">
    <source>
        <dbReference type="ARBA" id="ARBA00022517"/>
    </source>
</evidence>
<dbReference type="Pfam" id="PF23869">
    <property type="entry name" value="Beta-prop_WDR75_1st"/>
    <property type="match status" value="1"/>
</dbReference>
<dbReference type="PANTHER" id="PTHR44215">
    <property type="entry name" value="WD REPEAT-CONTAINING PROTEIN 75"/>
    <property type="match status" value="1"/>
</dbReference>
<name>A0ABD2XMT2_9HYME</name>
<feature type="domain" description="WD repeat-containing protein 75 second beta-propeller" evidence="8">
    <location>
        <begin position="449"/>
        <end position="770"/>
    </location>
</feature>
<keyword evidence="3" id="KW-0698">rRNA processing</keyword>
<evidence type="ECO:0000313" key="9">
    <source>
        <dbReference type="EMBL" id="KAL3406385.1"/>
    </source>
</evidence>
<evidence type="ECO:0000256" key="6">
    <source>
        <dbReference type="ARBA" id="ARBA00023163"/>
    </source>
</evidence>
<dbReference type="EMBL" id="JBJJXI010000019">
    <property type="protein sequence ID" value="KAL3406385.1"/>
    <property type="molecule type" value="Genomic_DNA"/>
</dbReference>
<evidence type="ECO:0000256" key="3">
    <source>
        <dbReference type="ARBA" id="ARBA00022552"/>
    </source>
</evidence>
<dbReference type="GO" id="GO:0006364">
    <property type="term" value="P:rRNA processing"/>
    <property type="evidence" value="ECO:0007669"/>
    <property type="project" value="UniProtKB-KW"/>
</dbReference>
<comment type="subcellular location">
    <subcellularLocation>
        <location evidence="1">Nucleus</location>
        <location evidence="1">Nucleolus</location>
    </subcellularLocation>
</comment>
<dbReference type="Pfam" id="PF23769">
    <property type="entry name" value="Beta-prop_WDR75_2nd"/>
    <property type="match status" value="1"/>
</dbReference>
<protein>
    <recommendedName>
        <fullName evidence="8">WD repeat-containing protein 75 second beta-propeller domain-containing protein</fullName>
    </recommendedName>
</protein>
<dbReference type="Proteomes" id="UP001627154">
    <property type="component" value="Unassembled WGS sequence"/>
</dbReference>
<keyword evidence="7" id="KW-0539">Nucleus</keyword>
<keyword evidence="6" id="KW-0804">Transcription</keyword>
<dbReference type="AlphaFoldDB" id="A0ABD2XMT2"/>
<organism evidence="9 10">
    <name type="scientific">Trichogramma kaykai</name>
    <dbReference type="NCBI Taxonomy" id="54128"/>
    <lineage>
        <taxon>Eukaryota</taxon>
        <taxon>Metazoa</taxon>
        <taxon>Ecdysozoa</taxon>
        <taxon>Arthropoda</taxon>
        <taxon>Hexapoda</taxon>
        <taxon>Insecta</taxon>
        <taxon>Pterygota</taxon>
        <taxon>Neoptera</taxon>
        <taxon>Endopterygota</taxon>
        <taxon>Hymenoptera</taxon>
        <taxon>Apocrita</taxon>
        <taxon>Proctotrupomorpha</taxon>
        <taxon>Chalcidoidea</taxon>
        <taxon>Trichogrammatidae</taxon>
        <taxon>Trichogramma</taxon>
    </lineage>
</organism>
<dbReference type="InterPro" id="IPR053826">
    <property type="entry name" value="WDR75"/>
</dbReference>
<dbReference type="InterPro" id="IPR036322">
    <property type="entry name" value="WD40_repeat_dom_sf"/>
</dbReference>
<dbReference type="SMART" id="SM00320">
    <property type="entry name" value="WD40"/>
    <property type="match status" value="5"/>
</dbReference>
<accession>A0ABD2XMT2</accession>
<evidence type="ECO:0000256" key="5">
    <source>
        <dbReference type="ARBA" id="ARBA00022737"/>
    </source>
</evidence>
<dbReference type="InterPro" id="IPR015943">
    <property type="entry name" value="WD40/YVTN_repeat-like_dom_sf"/>
</dbReference>
<comment type="caution">
    <text evidence="9">The sequence shown here is derived from an EMBL/GenBank/DDBJ whole genome shotgun (WGS) entry which is preliminary data.</text>
</comment>
<keyword evidence="10" id="KW-1185">Reference proteome</keyword>